<keyword evidence="6" id="KW-1185">Reference proteome</keyword>
<evidence type="ECO:0000313" key="6">
    <source>
        <dbReference type="Proteomes" id="UP000193396"/>
    </source>
</evidence>
<dbReference type="Pfam" id="PF13432">
    <property type="entry name" value="TPR_16"/>
    <property type="match status" value="1"/>
</dbReference>
<evidence type="ECO:0000256" key="2">
    <source>
        <dbReference type="ARBA" id="ARBA00022803"/>
    </source>
</evidence>
<evidence type="ECO:0000256" key="4">
    <source>
        <dbReference type="SAM" id="Phobius"/>
    </source>
</evidence>
<protein>
    <submittedName>
        <fullName evidence="5">Uncharacterized protein</fullName>
    </submittedName>
</protein>
<dbReference type="AlphaFoldDB" id="A0A1Y2LG13"/>
<dbReference type="EMBL" id="JFKB01000001">
    <property type="protein sequence ID" value="OSQ50279.1"/>
    <property type="molecule type" value="Genomic_DNA"/>
</dbReference>
<proteinExistence type="predicted"/>
<reference evidence="5 6" key="1">
    <citation type="submission" date="2014-03" db="EMBL/GenBank/DDBJ databases">
        <title>The draft genome sequence of Thalassospira alkalitolerans JCM 18968.</title>
        <authorList>
            <person name="Lai Q."/>
            <person name="Shao Z."/>
        </authorList>
    </citation>
    <scope>NUCLEOTIDE SEQUENCE [LARGE SCALE GENOMIC DNA]</scope>
    <source>
        <strain evidence="5 6">JCM 18968</strain>
    </source>
</reference>
<dbReference type="Gene3D" id="1.25.40.10">
    <property type="entry name" value="Tetratricopeptide repeat domain"/>
    <property type="match status" value="1"/>
</dbReference>
<keyword evidence="4" id="KW-0812">Transmembrane</keyword>
<feature type="repeat" description="TPR" evidence="3">
    <location>
        <begin position="171"/>
        <end position="204"/>
    </location>
</feature>
<organism evidence="5 6">
    <name type="scientific">Thalassospira alkalitolerans</name>
    <dbReference type="NCBI Taxonomy" id="1293890"/>
    <lineage>
        <taxon>Bacteria</taxon>
        <taxon>Pseudomonadati</taxon>
        <taxon>Pseudomonadota</taxon>
        <taxon>Alphaproteobacteria</taxon>
        <taxon>Rhodospirillales</taxon>
        <taxon>Thalassospiraceae</taxon>
        <taxon>Thalassospira</taxon>
    </lineage>
</organism>
<keyword evidence="1" id="KW-0677">Repeat</keyword>
<feature type="repeat" description="TPR" evidence="3">
    <location>
        <begin position="205"/>
        <end position="238"/>
    </location>
</feature>
<dbReference type="PANTHER" id="PTHR44858">
    <property type="entry name" value="TETRATRICOPEPTIDE REPEAT PROTEIN 6"/>
    <property type="match status" value="1"/>
</dbReference>
<dbReference type="PROSITE" id="PS50005">
    <property type="entry name" value="TPR"/>
    <property type="match status" value="2"/>
</dbReference>
<dbReference type="InterPro" id="IPR019734">
    <property type="entry name" value="TPR_rpt"/>
</dbReference>
<keyword evidence="2 3" id="KW-0802">TPR repeat</keyword>
<gene>
    <name evidence="5" type="ORF">TALK_02125</name>
</gene>
<feature type="transmembrane region" description="Helical" evidence="4">
    <location>
        <begin position="30"/>
        <end position="50"/>
    </location>
</feature>
<sequence>MRPVRSPDCHTSICQTTERSIMSKLPARKFLRASSSLIVMIVFGMTMVPFGTGQQARAQGTDMTADDAQQYQACLKLARLKPEDGFESAIAWRDMGGGEPAKHCVAVALIALEKYEEAATRLNALADESTSPQPVIAGLLAQAGQSWMMAGNLEFAWRDQTRALKIVQNDPTLWVDRAMVLGMAGQYWDSIDDLNAALDIDPDNVEALIYRGTAWRMLETYDLAMSDIEHALELSPRNVQALFERANLHRINKDKDLARRDYLTVIENSNGTPVADAARANIEKMDVHTGSE</sequence>
<dbReference type="PANTHER" id="PTHR44858:SF1">
    <property type="entry name" value="UDP-N-ACETYLGLUCOSAMINE--PEPTIDE N-ACETYLGLUCOSAMINYLTRANSFERASE SPINDLY-RELATED"/>
    <property type="match status" value="1"/>
</dbReference>
<accession>A0A1Y2LG13</accession>
<dbReference type="InterPro" id="IPR011990">
    <property type="entry name" value="TPR-like_helical_dom_sf"/>
</dbReference>
<dbReference type="SMART" id="SM00028">
    <property type="entry name" value="TPR"/>
    <property type="match status" value="4"/>
</dbReference>
<dbReference type="InterPro" id="IPR050498">
    <property type="entry name" value="Ycf3"/>
</dbReference>
<comment type="caution">
    <text evidence="5">The sequence shown here is derived from an EMBL/GenBank/DDBJ whole genome shotgun (WGS) entry which is preliminary data.</text>
</comment>
<dbReference type="Proteomes" id="UP000193396">
    <property type="component" value="Unassembled WGS sequence"/>
</dbReference>
<evidence type="ECO:0000313" key="5">
    <source>
        <dbReference type="EMBL" id="OSQ50279.1"/>
    </source>
</evidence>
<keyword evidence="4" id="KW-0472">Membrane</keyword>
<name>A0A1Y2LG13_9PROT</name>
<dbReference type="STRING" id="1293890.TALK_02125"/>
<evidence type="ECO:0000256" key="1">
    <source>
        <dbReference type="ARBA" id="ARBA00022737"/>
    </source>
</evidence>
<evidence type="ECO:0000256" key="3">
    <source>
        <dbReference type="PROSITE-ProRule" id="PRU00339"/>
    </source>
</evidence>
<dbReference type="SUPFAM" id="SSF48452">
    <property type="entry name" value="TPR-like"/>
    <property type="match status" value="1"/>
</dbReference>
<keyword evidence="4" id="KW-1133">Transmembrane helix</keyword>